<evidence type="ECO:0000259" key="1">
    <source>
        <dbReference type="Pfam" id="PF08241"/>
    </source>
</evidence>
<organism evidence="2 3">
    <name type="scientific">Haloquadratum walsbyi J07HQW2</name>
    <dbReference type="NCBI Taxonomy" id="1238425"/>
    <lineage>
        <taxon>Archaea</taxon>
        <taxon>Methanobacteriati</taxon>
        <taxon>Methanobacteriota</taxon>
        <taxon>Stenosarchaea group</taxon>
        <taxon>Halobacteria</taxon>
        <taxon>Halobacteriales</taxon>
        <taxon>Haloferacaceae</taxon>
        <taxon>Haloquadratum</taxon>
    </lineage>
</organism>
<protein>
    <submittedName>
        <fullName evidence="2">Methylase involved in ubiquinone/menaquinone biosynthesis</fullName>
    </submittedName>
</protein>
<dbReference type="InterPro" id="IPR013216">
    <property type="entry name" value="Methyltransf_11"/>
</dbReference>
<dbReference type="Proteomes" id="UP000030710">
    <property type="component" value="Unassembled WGS sequence"/>
</dbReference>
<name>U1PNG3_9EURY</name>
<dbReference type="EMBL" id="KE356561">
    <property type="protein sequence ID" value="ERG93786.1"/>
    <property type="molecule type" value="Genomic_DNA"/>
</dbReference>
<dbReference type="Gene3D" id="3.40.50.150">
    <property type="entry name" value="Vaccinia Virus protein VP39"/>
    <property type="match status" value="1"/>
</dbReference>
<evidence type="ECO:0000313" key="2">
    <source>
        <dbReference type="EMBL" id="ERG93786.1"/>
    </source>
</evidence>
<dbReference type="RefSeq" id="WP_021053280.1">
    <property type="nucleotide sequence ID" value="NZ_KE356561.1"/>
</dbReference>
<dbReference type="GO" id="GO:0008757">
    <property type="term" value="F:S-adenosylmethionine-dependent methyltransferase activity"/>
    <property type="evidence" value="ECO:0007669"/>
    <property type="project" value="InterPro"/>
</dbReference>
<dbReference type="GO" id="GO:0032259">
    <property type="term" value="P:methylation"/>
    <property type="evidence" value="ECO:0007669"/>
    <property type="project" value="UniProtKB-KW"/>
</dbReference>
<dbReference type="InterPro" id="IPR029063">
    <property type="entry name" value="SAM-dependent_MTases_sf"/>
</dbReference>
<dbReference type="AlphaFoldDB" id="U1PNG3"/>
<gene>
    <name evidence="2" type="ORF">J07HQW2_00220</name>
</gene>
<dbReference type="CDD" id="cd02440">
    <property type="entry name" value="AdoMet_MTases"/>
    <property type="match status" value="1"/>
</dbReference>
<dbReference type="PANTHER" id="PTHR43861">
    <property type="entry name" value="TRANS-ACONITATE 2-METHYLTRANSFERASE-RELATED"/>
    <property type="match status" value="1"/>
</dbReference>
<accession>U1PNG3</accession>
<dbReference type="HOGENOM" id="CLU_060397_2_1_2"/>
<sequence length="212" mass="23285">MVDKEAVLDGYDTVARVYTEERSRSHKERKALSSLLNFLSPESRVLDAGCGGGKPFLRQLSSQFQQTIGLDFSTKQLEIAASNAPEATLLCGDMTRIPLTDGCADAILASHSLIHIPSDTHQTVIDEFARVLRPGGRLLVSEGLQKWEGTNINWLDAGAEMQWDIAGAETTRAQLETAGFHIQTEYGAPNTLPEDEDEEAGWIFFETTLTQS</sequence>
<dbReference type="STRING" id="1238425.J07HQW2_00220"/>
<reference evidence="2 3" key="1">
    <citation type="journal article" date="2013" name="PLoS ONE">
        <title>Assembly-driven community genomics of a hypersaline microbial ecosystem.</title>
        <authorList>
            <person name="Podell S."/>
            <person name="Ugalde J.A."/>
            <person name="Narasingarao P."/>
            <person name="Banfield J.F."/>
            <person name="Heidelberg K.B."/>
            <person name="Allen E.E."/>
        </authorList>
    </citation>
    <scope>NUCLEOTIDE SEQUENCE [LARGE SCALE GENOMIC DNA]</scope>
    <source>
        <strain evidence="3">J07HQW2</strain>
    </source>
</reference>
<evidence type="ECO:0000313" key="3">
    <source>
        <dbReference type="Proteomes" id="UP000030710"/>
    </source>
</evidence>
<keyword evidence="2" id="KW-0808">Transferase</keyword>
<proteinExistence type="predicted"/>
<feature type="domain" description="Methyltransferase type 11" evidence="1">
    <location>
        <begin position="46"/>
        <end position="140"/>
    </location>
</feature>
<dbReference type="PANTHER" id="PTHR43861:SF1">
    <property type="entry name" value="TRANS-ACONITATE 2-METHYLTRANSFERASE"/>
    <property type="match status" value="1"/>
</dbReference>
<dbReference type="Pfam" id="PF08241">
    <property type="entry name" value="Methyltransf_11"/>
    <property type="match status" value="1"/>
</dbReference>
<dbReference type="eggNOG" id="arCOG01782">
    <property type="taxonomic scope" value="Archaea"/>
</dbReference>
<keyword evidence="2" id="KW-0489">Methyltransferase</keyword>
<dbReference type="SUPFAM" id="SSF53335">
    <property type="entry name" value="S-adenosyl-L-methionine-dependent methyltransferases"/>
    <property type="match status" value="1"/>
</dbReference>
<keyword evidence="2" id="KW-0830">Ubiquinone</keyword>